<sequence>MSITNKITGRPRWRGRRAAALAAGIGTLGFTGAILAAGIIGGAGDAGADALCDQMRAQHGPNWPCISVPTYTPPPTMPTQPSTPNAPGAPSGGGPVIGGDAGPGPGQGNGTPIIGGTTPAPREPGNRQTPGAPTTRAPGTTTLAPAPGQRERPGQSEVARSPGRTPAPADVPVGQPHPESSNEALLTPSTNDEPTIPLPVWVIAGAAAVAAASPRGRSLLKRGGSTRATIGPSRMVLMHDQTSPTTYRFAMNVPDGGHTKVNPDGSATVYDKDGNPIRSVARPWAFDAAGRPQKTWYTVDENGDLVQHIEPADNALFPILADPTEATGAAASATAGAAVGASLGSEAPAGESASDGDNAIAGMLTPLVQGGSTANGLGPEAGAPATPTQQPETAPDHIPNAFGVGEQKPESNSDALGDLMNPSFDGSAAPESSEPEFNPYNPLTYPETGQGSDGQTQPDQAQPDALGDLLMPSFDGSDSPESSEPEFNPYNPLTYPDTSQSGDGDGQAQADQAQSDALGELLMPSFTKDPQPEGRVDAPAAGQSMTYTEWLQYTNNQRLDGRVHERVAEDGTRSYYDLSRGPNGEQIERPVTGFGTALENETVYNFGDGTGKTGTGQPAVQDTNGNWWVFDRPSPSADTVRRAVIDGRTVTVTTGKPQSDGSYWETINAGTIVQRHISKNGEVLSENTLDPGMVVGDSSLSEAILSVAIPGGWIGRAGKLAWSLLRKNPEAKKPPRQGTAPRPNAKKGSTERHTSIHETRPEYGTSLPEVLGRGTGGGKKALDQASNISTRLTNKGSPHTTQPVPGPSMTPMPQPGYQYGDIIVGGAIIFAGLVKVFSRMASRWRWPW</sequence>
<reference evidence="3" key="1">
    <citation type="submission" date="2023-06" db="EMBL/GenBank/DDBJ databases">
        <title>Gordonia sp. nov. and Pseudochrobactrum sp. nov., two species isolated from the burying beetle Nicrophorus vespilloides.</title>
        <authorList>
            <person name="Poehlein A."/>
            <person name="Guzman J."/>
            <person name="Daniel R."/>
            <person name="Vilcinskas A."/>
        </authorList>
    </citation>
    <scope>NUCLEOTIDE SEQUENCE</scope>
    <source>
        <strain evidence="3">MP11Mi</strain>
    </source>
</reference>
<feature type="compositionally biased region" description="Low complexity" evidence="1">
    <location>
        <begin position="110"/>
        <end position="120"/>
    </location>
</feature>
<gene>
    <name evidence="3" type="ORF">MP11Mi_20860</name>
</gene>
<feature type="compositionally biased region" description="Basic and acidic residues" evidence="1">
    <location>
        <begin position="748"/>
        <end position="761"/>
    </location>
</feature>
<feature type="region of interest" description="Disordered" evidence="1">
    <location>
        <begin position="789"/>
        <end position="808"/>
    </location>
</feature>
<feature type="region of interest" description="Disordered" evidence="1">
    <location>
        <begin position="370"/>
        <end position="512"/>
    </location>
</feature>
<feature type="compositionally biased region" description="Polar residues" evidence="1">
    <location>
        <begin position="789"/>
        <end position="803"/>
    </location>
</feature>
<keyword evidence="2" id="KW-1133">Transmembrane helix</keyword>
<evidence type="ECO:0000313" key="3">
    <source>
        <dbReference type="EMBL" id="WOC12990.1"/>
    </source>
</evidence>
<feature type="compositionally biased region" description="Gly residues" evidence="1">
    <location>
        <begin position="90"/>
        <end position="109"/>
    </location>
</feature>
<feature type="compositionally biased region" description="Low complexity" evidence="1">
    <location>
        <begin position="378"/>
        <end position="393"/>
    </location>
</feature>
<keyword evidence="2" id="KW-0812">Transmembrane</keyword>
<proteinExistence type="predicted"/>
<accession>A0AA97CUZ5</accession>
<feature type="compositionally biased region" description="Low complexity" evidence="1">
    <location>
        <begin position="79"/>
        <end position="89"/>
    </location>
</feature>
<feature type="compositionally biased region" description="Low complexity" evidence="1">
    <location>
        <begin position="472"/>
        <end position="492"/>
    </location>
</feature>
<evidence type="ECO:0000256" key="2">
    <source>
        <dbReference type="SAM" id="Phobius"/>
    </source>
</evidence>
<evidence type="ECO:0000256" key="1">
    <source>
        <dbReference type="SAM" id="MobiDB-lite"/>
    </source>
</evidence>
<organism evidence="3">
    <name type="scientific">Gordonia sp. MP11Mi</name>
    <dbReference type="NCBI Taxonomy" id="3022769"/>
    <lineage>
        <taxon>Bacteria</taxon>
        <taxon>Bacillati</taxon>
        <taxon>Actinomycetota</taxon>
        <taxon>Actinomycetes</taxon>
        <taxon>Mycobacteriales</taxon>
        <taxon>Gordoniaceae</taxon>
        <taxon>Gordonia</taxon>
    </lineage>
</organism>
<protein>
    <submittedName>
        <fullName evidence="3">Uncharacterized protein</fullName>
    </submittedName>
</protein>
<feature type="compositionally biased region" description="Polar residues" evidence="1">
    <location>
        <begin position="178"/>
        <end position="192"/>
    </location>
</feature>
<feature type="region of interest" description="Disordered" evidence="1">
    <location>
        <begin position="70"/>
        <end position="192"/>
    </location>
</feature>
<name>A0AA97CUZ5_9ACTN</name>
<feature type="compositionally biased region" description="Low complexity" evidence="1">
    <location>
        <begin position="129"/>
        <end position="148"/>
    </location>
</feature>
<dbReference type="EMBL" id="CP128986">
    <property type="protein sequence ID" value="WOC12990.1"/>
    <property type="molecule type" value="Genomic_DNA"/>
</dbReference>
<feature type="compositionally biased region" description="Low complexity" evidence="1">
    <location>
        <begin position="499"/>
        <end position="512"/>
    </location>
</feature>
<dbReference type="AlphaFoldDB" id="A0AA97CUZ5"/>
<keyword evidence="2" id="KW-0472">Membrane</keyword>
<feature type="compositionally biased region" description="Polar residues" evidence="1">
    <location>
        <begin position="447"/>
        <end position="460"/>
    </location>
</feature>
<feature type="transmembrane region" description="Helical" evidence="2">
    <location>
        <begin position="817"/>
        <end position="837"/>
    </location>
</feature>
<feature type="region of interest" description="Disordered" evidence="1">
    <location>
        <begin position="728"/>
        <end position="782"/>
    </location>
</feature>